<dbReference type="Proteomes" id="UP000019150">
    <property type="component" value="Chromosome"/>
</dbReference>
<evidence type="ECO:0000313" key="2">
    <source>
        <dbReference type="EMBL" id="AHH21400.1"/>
    </source>
</evidence>
<reference evidence="2 3" key="1">
    <citation type="journal article" date="2014" name="Appl. Environ. Microbiol.">
        <title>Insights into the Microbial Degradation of Rubber and Gutta-Percha by Analysis of the Complete Genome of Nocardia nova SH22a.</title>
        <authorList>
            <person name="Luo Q."/>
            <person name="Hiessl S."/>
            <person name="Poehlein A."/>
            <person name="Daniel R."/>
            <person name="Steinbuchel A."/>
        </authorList>
    </citation>
    <scope>NUCLEOTIDE SEQUENCE [LARGE SCALE GENOMIC DNA]</scope>
    <source>
        <strain evidence="2">SH22a</strain>
    </source>
</reference>
<accession>W5TPX7</accession>
<keyword evidence="3" id="KW-1185">Reference proteome</keyword>
<feature type="region of interest" description="Disordered" evidence="1">
    <location>
        <begin position="76"/>
        <end position="105"/>
    </location>
</feature>
<dbReference type="KEGG" id="nno:NONO_c66320"/>
<name>W5TPX7_9NOCA</name>
<proteinExistence type="predicted"/>
<protein>
    <submittedName>
        <fullName evidence="2">Uncharacterized protein</fullName>
    </submittedName>
</protein>
<gene>
    <name evidence="2" type="ORF">NONO_c66320</name>
</gene>
<dbReference type="AlphaFoldDB" id="W5TPX7"/>
<organism evidence="2 3">
    <name type="scientific">Nocardia nova SH22a</name>
    <dbReference type="NCBI Taxonomy" id="1415166"/>
    <lineage>
        <taxon>Bacteria</taxon>
        <taxon>Bacillati</taxon>
        <taxon>Actinomycetota</taxon>
        <taxon>Actinomycetes</taxon>
        <taxon>Mycobacteriales</taxon>
        <taxon>Nocardiaceae</taxon>
        <taxon>Nocardia</taxon>
    </lineage>
</organism>
<feature type="compositionally biased region" description="Basic and acidic residues" evidence="1">
    <location>
        <begin position="1"/>
        <end position="12"/>
    </location>
</feature>
<dbReference type="EMBL" id="CP006850">
    <property type="protein sequence ID" value="AHH21400.1"/>
    <property type="molecule type" value="Genomic_DNA"/>
</dbReference>
<evidence type="ECO:0000313" key="3">
    <source>
        <dbReference type="Proteomes" id="UP000019150"/>
    </source>
</evidence>
<feature type="compositionally biased region" description="Basic and acidic residues" evidence="1">
    <location>
        <begin position="76"/>
        <end position="92"/>
    </location>
</feature>
<evidence type="ECO:0000256" key="1">
    <source>
        <dbReference type="SAM" id="MobiDB-lite"/>
    </source>
</evidence>
<dbReference type="PATRIC" id="fig|1415166.3.peg.6809"/>
<dbReference type="eggNOG" id="ENOG5031T3M">
    <property type="taxonomic scope" value="Bacteria"/>
</dbReference>
<feature type="region of interest" description="Disordered" evidence="1">
    <location>
        <begin position="1"/>
        <end position="33"/>
    </location>
</feature>
<dbReference type="HOGENOM" id="CLU_176976_0_0_11"/>
<feature type="compositionally biased region" description="Acidic residues" evidence="1">
    <location>
        <begin position="13"/>
        <end position="33"/>
    </location>
</feature>
<sequence>MADEREEFRLTDEVFDMDDEDREDLDYDLGDDEQADEVREYQRYIDDPPQDLVIQYHENDDDGRLGIKSELDQEWTRRRHRDEERAEDDRPAEVAAIEVVDEPGD</sequence>
<dbReference type="STRING" id="1415166.NONO_c66320"/>